<evidence type="ECO:0000313" key="3">
    <source>
        <dbReference type="Proteomes" id="UP000422764"/>
    </source>
</evidence>
<sequence>MSFKELLDKYKSGNASIEERKLIEEELNKYEAIEDYLSESYNINFENQASKEETQTETTFIKRSVNKKLREVILVSVSSVFLILFIIYYIISPIIGRFYYNPSSKTVGEYTEDLYYDLKVFTELNLPGYVITGASSESLGFGVHNIYFRD</sequence>
<keyword evidence="1" id="KW-0472">Membrane</keyword>
<name>A0A6I6EKK9_9CLOT</name>
<reference evidence="2 3" key="1">
    <citation type="submission" date="2019-12" db="EMBL/GenBank/DDBJ databases">
        <title>Genome sequenceing of Clostridium bovifaecis.</title>
        <authorList>
            <person name="Yao Y."/>
        </authorList>
    </citation>
    <scope>NUCLEOTIDE SEQUENCE [LARGE SCALE GENOMIC DNA]</scope>
    <source>
        <strain evidence="2 3">BXX</strain>
    </source>
</reference>
<gene>
    <name evidence="2" type="ORF">GOM49_02810</name>
</gene>
<feature type="transmembrane region" description="Helical" evidence="1">
    <location>
        <begin position="72"/>
        <end position="91"/>
    </location>
</feature>
<dbReference type="Proteomes" id="UP000422764">
    <property type="component" value="Chromosome"/>
</dbReference>
<evidence type="ECO:0000313" key="2">
    <source>
        <dbReference type="EMBL" id="QGU94209.1"/>
    </source>
</evidence>
<organism evidence="2 3">
    <name type="scientific">Clostridium bovifaecis</name>
    <dbReference type="NCBI Taxonomy" id="2184719"/>
    <lineage>
        <taxon>Bacteria</taxon>
        <taxon>Bacillati</taxon>
        <taxon>Bacillota</taxon>
        <taxon>Clostridia</taxon>
        <taxon>Eubacteriales</taxon>
        <taxon>Clostridiaceae</taxon>
        <taxon>Clostridium</taxon>
    </lineage>
</organism>
<evidence type="ECO:0000256" key="1">
    <source>
        <dbReference type="SAM" id="Phobius"/>
    </source>
</evidence>
<dbReference type="AlphaFoldDB" id="A0A6I6EKK9"/>
<accession>A0A6I6EKK9</accession>
<dbReference type="EMBL" id="CP046522">
    <property type="protein sequence ID" value="QGU94209.1"/>
    <property type="molecule type" value="Genomic_DNA"/>
</dbReference>
<keyword evidence="3" id="KW-1185">Reference proteome</keyword>
<keyword evidence="1" id="KW-0812">Transmembrane</keyword>
<proteinExistence type="predicted"/>
<keyword evidence="1" id="KW-1133">Transmembrane helix</keyword>
<protein>
    <submittedName>
        <fullName evidence="2">Uncharacterized protein</fullName>
    </submittedName>
</protein>